<protein>
    <recommendedName>
        <fullName evidence="4">DoxX family membrane protein</fullName>
    </recommendedName>
</protein>
<organism evidence="2 3">
    <name type="scientific">Hymenobacter nivis</name>
    <dbReference type="NCBI Taxonomy" id="1850093"/>
    <lineage>
        <taxon>Bacteria</taxon>
        <taxon>Pseudomonadati</taxon>
        <taxon>Bacteroidota</taxon>
        <taxon>Cytophagia</taxon>
        <taxon>Cytophagales</taxon>
        <taxon>Hymenobacteraceae</taxon>
        <taxon>Hymenobacter</taxon>
    </lineage>
</organism>
<dbReference type="AlphaFoldDB" id="A0A502H0P7"/>
<name>A0A502H0P7_9BACT</name>
<feature type="transmembrane region" description="Helical" evidence="1">
    <location>
        <begin position="12"/>
        <end position="31"/>
    </location>
</feature>
<keyword evidence="3" id="KW-1185">Reference proteome</keyword>
<accession>A0A502H0P7</accession>
<reference evidence="2 3" key="1">
    <citation type="journal article" date="2019" name="Environ. Microbiol.">
        <title>Species interactions and distinct microbial communities in high Arctic permafrost affected cryosols are associated with the CH4 and CO2 gas fluxes.</title>
        <authorList>
            <person name="Altshuler I."/>
            <person name="Hamel J."/>
            <person name="Turney S."/>
            <person name="Magnuson E."/>
            <person name="Levesque R."/>
            <person name="Greer C."/>
            <person name="Whyte L.G."/>
        </authorList>
    </citation>
    <scope>NUCLEOTIDE SEQUENCE [LARGE SCALE GENOMIC DNA]</scope>
    <source>
        <strain evidence="2 3">S9.2P</strain>
    </source>
</reference>
<comment type="caution">
    <text evidence="2">The sequence shown here is derived from an EMBL/GenBank/DDBJ whole genome shotgun (WGS) entry which is preliminary data.</text>
</comment>
<feature type="transmembrane region" description="Helical" evidence="1">
    <location>
        <begin position="89"/>
        <end position="110"/>
    </location>
</feature>
<feature type="transmembrane region" description="Helical" evidence="1">
    <location>
        <begin position="155"/>
        <end position="173"/>
    </location>
</feature>
<dbReference type="Proteomes" id="UP000317646">
    <property type="component" value="Unassembled WGS sequence"/>
</dbReference>
<gene>
    <name evidence="2" type="ORF">EAH73_06430</name>
</gene>
<dbReference type="RefSeq" id="WP_140465661.1">
    <property type="nucleotide sequence ID" value="NZ_RCYZ01000002.1"/>
</dbReference>
<evidence type="ECO:0008006" key="4">
    <source>
        <dbReference type="Google" id="ProtNLM"/>
    </source>
</evidence>
<keyword evidence="1" id="KW-0812">Transmembrane</keyword>
<sequence>MRNLTRAQAWDYCILAARVLLAGTFISYGYAKLHDGQFGLAPAQLAQPVQQLGLFRLSWYLFGQEPFKSFVGYSQIAAGLLLLWHRTALVGALVLLPIAANVLVVDLTYLKILPSLAWRLVFYLSLIFLICWHYRGRLHAAWRALTQGLAPRFPYPWWAYALLPAAAVGLDLVGALPHVAYLTALHPAATWCSTVAVVQALLH</sequence>
<dbReference type="EMBL" id="RCYZ01000002">
    <property type="protein sequence ID" value="TPG67355.1"/>
    <property type="molecule type" value="Genomic_DNA"/>
</dbReference>
<dbReference type="OrthoDB" id="5524812at2"/>
<proteinExistence type="predicted"/>
<feature type="transmembrane region" description="Helical" evidence="1">
    <location>
        <begin position="116"/>
        <end position="134"/>
    </location>
</feature>
<keyword evidence="1" id="KW-0472">Membrane</keyword>
<evidence type="ECO:0000313" key="3">
    <source>
        <dbReference type="Proteomes" id="UP000317646"/>
    </source>
</evidence>
<evidence type="ECO:0000313" key="2">
    <source>
        <dbReference type="EMBL" id="TPG67355.1"/>
    </source>
</evidence>
<keyword evidence="1" id="KW-1133">Transmembrane helix</keyword>
<evidence type="ECO:0000256" key="1">
    <source>
        <dbReference type="SAM" id="Phobius"/>
    </source>
</evidence>